<name>A0A0C3DYZ1_9AGAM</name>
<dbReference type="InParanoid" id="A0A0C3DYZ1"/>
<organism evidence="1 2">
    <name type="scientific">Scleroderma citrinum Foug A</name>
    <dbReference type="NCBI Taxonomy" id="1036808"/>
    <lineage>
        <taxon>Eukaryota</taxon>
        <taxon>Fungi</taxon>
        <taxon>Dikarya</taxon>
        <taxon>Basidiomycota</taxon>
        <taxon>Agaricomycotina</taxon>
        <taxon>Agaricomycetes</taxon>
        <taxon>Agaricomycetidae</taxon>
        <taxon>Boletales</taxon>
        <taxon>Sclerodermatineae</taxon>
        <taxon>Sclerodermataceae</taxon>
        <taxon>Scleroderma</taxon>
    </lineage>
</organism>
<dbReference type="EMBL" id="KN822020">
    <property type="protein sequence ID" value="KIM65765.1"/>
    <property type="molecule type" value="Genomic_DNA"/>
</dbReference>
<reference evidence="1 2" key="1">
    <citation type="submission" date="2014-04" db="EMBL/GenBank/DDBJ databases">
        <authorList>
            <consortium name="DOE Joint Genome Institute"/>
            <person name="Kuo A."/>
            <person name="Kohler A."/>
            <person name="Nagy L.G."/>
            <person name="Floudas D."/>
            <person name="Copeland A."/>
            <person name="Barry K.W."/>
            <person name="Cichocki N."/>
            <person name="Veneault-Fourrey C."/>
            <person name="LaButti K."/>
            <person name="Lindquist E.A."/>
            <person name="Lipzen A."/>
            <person name="Lundell T."/>
            <person name="Morin E."/>
            <person name="Murat C."/>
            <person name="Sun H."/>
            <person name="Tunlid A."/>
            <person name="Henrissat B."/>
            <person name="Grigoriev I.V."/>
            <person name="Hibbett D.S."/>
            <person name="Martin F."/>
            <person name="Nordberg H.P."/>
            <person name="Cantor M.N."/>
            <person name="Hua S.X."/>
        </authorList>
    </citation>
    <scope>NUCLEOTIDE SEQUENCE [LARGE SCALE GENOMIC DNA]</scope>
    <source>
        <strain evidence="1 2">Foug A</strain>
    </source>
</reference>
<dbReference type="HOGENOM" id="CLU_2832660_0_0_1"/>
<proteinExistence type="predicted"/>
<protein>
    <submittedName>
        <fullName evidence="1">Uncharacterized protein</fullName>
    </submittedName>
</protein>
<keyword evidence="2" id="KW-1185">Reference proteome</keyword>
<gene>
    <name evidence="1" type="ORF">SCLCIDRAFT_1211751</name>
</gene>
<accession>A0A0C3DYZ1</accession>
<evidence type="ECO:0000313" key="2">
    <source>
        <dbReference type="Proteomes" id="UP000053989"/>
    </source>
</evidence>
<sequence>MADELQIDCHLTSHGQGASIREGFVRLVWPYDQGHELLCDKERTRVLKVSLPYPFSYQYSMAGKHI</sequence>
<dbReference type="Proteomes" id="UP000053989">
    <property type="component" value="Unassembled WGS sequence"/>
</dbReference>
<dbReference type="AlphaFoldDB" id="A0A0C3DYZ1"/>
<reference evidence="2" key="2">
    <citation type="submission" date="2015-01" db="EMBL/GenBank/DDBJ databases">
        <title>Evolutionary Origins and Diversification of the Mycorrhizal Mutualists.</title>
        <authorList>
            <consortium name="DOE Joint Genome Institute"/>
            <consortium name="Mycorrhizal Genomics Consortium"/>
            <person name="Kohler A."/>
            <person name="Kuo A."/>
            <person name="Nagy L.G."/>
            <person name="Floudas D."/>
            <person name="Copeland A."/>
            <person name="Barry K.W."/>
            <person name="Cichocki N."/>
            <person name="Veneault-Fourrey C."/>
            <person name="LaButti K."/>
            <person name="Lindquist E.A."/>
            <person name="Lipzen A."/>
            <person name="Lundell T."/>
            <person name="Morin E."/>
            <person name="Murat C."/>
            <person name="Riley R."/>
            <person name="Ohm R."/>
            <person name="Sun H."/>
            <person name="Tunlid A."/>
            <person name="Henrissat B."/>
            <person name="Grigoriev I.V."/>
            <person name="Hibbett D.S."/>
            <person name="Martin F."/>
        </authorList>
    </citation>
    <scope>NUCLEOTIDE SEQUENCE [LARGE SCALE GENOMIC DNA]</scope>
    <source>
        <strain evidence="2">Foug A</strain>
    </source>
</reference>
<evidence type="ECO:0000313" key="1">
    <source>
        <dbReference type="EMBL" id="KIM65765.1"/>
    </source>
</evidence>